<gene>
    <name evidence="2" type="ORF">SAMN05421508_102450</name>
</gene>
<accession>A0A286GAE9</accession>
<organism evidence="2 3">
    <name type="scientific">Caenispirillum bisanense</name>
    <dbReference type="NCBI Taxonomy" id="414052"/>
    <lineage>
        <taxon>Bacteria</taxon>
        <taxon>Pseudomonadati</taxon>
        <taxon>Pseudomonadota</taxon>
        <taxon>Alphaproteobacteria</taxon>
        <taxon>Rhodospirillales</taxon>
        <taxon>Novispirillaceae</taxon>
        <taxon>Caenispirillum</taxon>
    </lineage>
</organism>
<dbReference type="SUPFAM" id="SSF53474">
    <property type="entry name" value="alpha/beta-Hydrolases"/>
    <property type="match status" value="1"/>
</dbReference>
<dbReference type="NCBIfam" id="TIGR01849">
    <property type="entry name" value="PHB_depoly_PhaZ"/>
    <property type="match status" value="1"/>
</dbReference>
<dbReference type="EMBL" id="OCNJ01000002">
    <property type="protein sequence ID" value="SOD92468.1"/>
    <property type="molecule type" value="Genomic_DNA"/>
</dbReference>
<dbReference type="InterPro" id="IPR029058">
    <property type="entry name" value="AB_hydrolase_fold"/>
</dbReference>
<keyword evidence="3" id="KW-1185">Reference proteome</keyword>
<dbReference type="Pfam" id="PF06850">
    <property type="entry name" value="PHB_depo_C"/>
    <property type="match status" value="1"/>
</dbReference>
<feature type="domain" description="PHB de-polymerase C-terminal" evidence="1">
    <location>
        <begin position="204"/>
        <end position="405"/>
    </location>
</feature>
<dbReference type="InterPro" id="IPR051321">
    <property type="entry name" value="PHA/PHB_synthase"/>
</dbReference>
<dbReference type="OrthoDB" id="9774318at2"/>
<dbReference type="PIRSF" id="PIRSF020818">
    <property type="entry name" value="PHB_depoly_PhaZ"/>
    <property type="match status" value="1"/>
</dbReference>
<evidence type="ECO:0000313" key="2">
    <source>
        <dbReference type="EMBL" id="SOD92468.1"/>
    </source>
</evidence>
<dbReference type="Gene3D" id="3.40.50.1820">
    <property type="entry name" value="alpha/beta hydrolase"/>
    <property type="match status" value="1"/>
</dbReference>
<protein>
    <submittedName>
        <fullName evidence="2">Poly(3-hydroxybutyrate) depolymerase</fullName>
    </submittedName>
</protein>
<dbReference type="InterPro" id="IPR010915">
    <property type="entry name" value="PHB_depoly_PhaZ"/>
</dbReference>
<dbReference type="PANTHER" id="PTHR36837">
    <property type="entry name" value="POLY(3-HYDROXYALKANOATE) POLYMERASE SUBUNIT PHAC"/>
    <property type="match status" value="1"/>
</dbReference>
<dbReference type="InterPro" id="IPR009656">
    <property type="entry name" value="PHB_depo_C"/>
</dbReference>
<evidence type="ECO:0000259" key="1">
    <source>
        <dbReference type="Pfam" id="PF06850"/>
    </source>
</evidence>
<dbReference type="Proteomes" id="UP000219621">
    <property type="component" value="Unassembled WGS sequence"/>
</dbReference>
<reference evidence="2 3" key="1">
    <citation type="submission" date="2017-09" db="EMBL/GenBank/DDBJ databases">
        <authorList>
            <person name="Ehlers B."/>
            <person name="Leendertz F.H."/>
        </authorList>
    </citation>
    <scope>NUCLEOTIDE SEQUENCE [LARGE SCALE GENOMIC DNA]</scope>
    <source>
        <strain evidence="2 3">USBA 140</strain>
    </source>
</reference>
<dbReference type="AlphaFoldDB" id="A0A286GAE9"/>
<proteinExistence type="predicted"/>
<sequence length="415" mass="47433">MLYQFHEFQHAAMAPMRVMARAMHDVYTHPWLPTTYTAFAKTVAASADMFERVTRKYPKPQFHLPTTVVRGEPVPVVEEIVHSLPFCDLLHFRRDGVAKGDPRVLVVAPLSGHYATLLRGTVEALLPEHDVYITDWVNARDVPLSAGRFCLDTYVEYVRNFLHHLGPNTHVMAVCQPAVPVTAAAALMAEDEDPMRPSSITLMGGPIDTRANPTAVNDFATEKEMDWFTSHVIHTVPVHYQGRMRKVYPGFLQLSGFMSMNMDRHMDAHLRYFRHLVRGDGDSAQQHRVFYDEYMSVMDLPAEFYLQTIRKVFKEWQLPRGILEIDGRTVDLSAVRDIAFMSVEGEKDDITGVGQTKAVHDLLTNLPKEKQRYHMQPKVGHYGIFNGRRWREEILPHVREFIRANDKALLGNKAA</sequence>
<dbReference type="PANTHER" id="PTHR36837:SF4">
    <property type="entry name" value="BLR0908 PROTEIN"/>
    <property type="match status" value="1"/>
</dbReference>
<evidence type="ECO:0000313" key="3">
    <source>
        <dbReference type="Proteomes" id="UP000219621"/>
    </source>
</evidence>
<dbReference type="RefSeq" id="WP_097278194.1">
    <property type="nucleotide sequence ID" value="NZ_OCNJ01000002.1"/>
</dbReference>
<name>A0A286GAE9_9PROT</name>